<dbReference type="Proteomes" id="UP000799436">
    <property type="component" value="Unassembled WGS sequence"/>
</dbReference>
<feature type="compositionally biased region" description="Basic and acidic residues" evidence="2">
    <location>
        <begin position="234"/>
        <end position="269"/>
    </location>
</feature>
<proteinExistence type="predicted"/>
<feature type="compositionally biased region" description="Polar residues" evidence="2">
    <location>
        <begin position="527"/>
        <end position="539"/>
    </location>
</feature>
<feature type="compositionally biased region" description="Polar residues" evidence="2">
    <location>
        <begin position="431"/>
        <end position="449"/>
    </location>
</feature>
<feature type="region of interest" description="Disordered" evidence="2">
    <location>
        <begin position="509"/>
        <end position="571"/>
    </location>
</feature>
<feature type="compositionally biased region" description="Basic and acidic residues" evidence="2">
    <location>
        <begin position="163"/>
        <end position="180"/>
    </location>
</feature>
<dbReference type="PANTHER" id="PTHR18937">
    <property type="entry name" value="STRUCTURAL MAINTENANCE OF CHROMOSOMES SMC FAMILY MEMBER"/>
    <property type="match status" value="1"/>
</dbReference>
<accession>A0A6G1KVF8</accession>
<organism evidence="3 4">
    <name type="scientific">Teratosphaeria nubilosa</name>
    <dbReference type="NCBI Taxonomy" id="161662"/>
    <lineage>
        <taxon>Eukaryota</taxon>
        <taxon>Fungi</taxon>
        <taxon>Dikarya</taxon>
        <taxon>Ascomycota</taxon>
        <taxon>Pezizomycotina</taxon>
        <taxon>Dothideomycetes</taxon>
        <taxon>Dothideomycetidae</taxon>
        <taxon>Mycosphaerellales</taxon>
        <taxon>Teratosphaeriaceae</taxon>
        <taxon>Teratosphaeria</taxon>
    </lineage>
</organism>
<feature type="compositionally biased region" description="Polar residues" evidence="2">
    <location>
        <begin position="145"/>
        <end position="159"/>
    </location>
</feature>
<keyword evidence="4" id="KW-1185">Reference proteome</keyword>
<evidence type="ECO:0000256" key="2">
    <source>
        <dbReference type="SAM" id="MobiDB-lite"/>
    </source>
</evidence>
<feature type="compositionally biased region" description="Polar residues" evidence="2">
    <location>
        <begin position="296"/>
        <end position="314"/>
    </location>
</feature>
<feature type="compositionally biased region" description="Basic and acidic residues" evidence="2">
    <location>
        <begin position="352"/>
        <end position="367"/>
    </location>
</feature>
<evidence type="ECO:0000256" key="1">
    <source>
        <dbReference type="SAM" id="Coils"/>
    </source>
</evidence>
<sequence>MAEKSKMENAVKRIQSRYDDAQKQIQPLQLECMELKAKQTELMRTIDELNQAKSKGIQELQKQLRANANEMDGLKATIKDLQSQVKESADFQERCAGLAVQVDAGKAKAEESAEERGALARQLDEAHEALRRAQTAKSDVESALNAQSSQNVATLQKLNQEVEGAKAEAKQAQDELEHYKATSQTNAKDMEIKLEKHLQALQKEAAGLRNQLTKEESKYEAYVIEVGKSWDQEVKDHSQHMKDATGKLEDAERQRDEALAEHERLREQLEQILAARSTSMPPPPPGPLSDRSPDSQSCQNAETATMRVTPTLTVKENEPSRPARKKVDHSANAVTGYDPIPLPDALRPGPHGNHERGPVVEESRLRMELPVPRQAKVKARAALAGISRDPAEDLLDTASNTSDLPPEVVEETQLIDDEPRFTDSQPPVPQHDTSTLPSTQTVVSPTVLQTKDKRDLGRTAKQPLEDFEVYEDDTASAIAAIEETQLPGIAPRMDHSLSRSQEETVFRFQKAHANPNTSVKRRPSEGFASQSLRNHQSAARQPMSHDTESRVKPAARVPSTAHSSSCDLVTGPMSARRANTYQALDQTSGINKRRASRNDVVSTVDPRLAKREQAMMPSTKRKAEGNIVQNYESERKKRMTAGDNAVTNESAGYTLRAPARPQSKFSIYEVPSSSSPSSGHRGGDYSQDRGHNSTARVRTLGGQVPRGSKGGKKMSMIDQMNARFTAELDT</sequence>
<feature type="compositionally biased region" description="Basic and acidic residues" evidence="2">
    <location>
        <begin position="681"/>
        <end position="691"/>
    </location>
</feature>
<reference evidence="3" key="1">
    <citation type="journal article" date="2020" name="Stud. Mycol.">
        <title>101 Dothideomycetes genomes: a test case for predicting lifestyles and emergence of pathogens.</title>
        <authorList>
            <person name="Haridas S."/>
            <person name="Albert R."/>
            <person name="Binder M."/>
            <person name="Bloem J."/>
            <person name="Labutti K."/>
            <person name="Salamov A."/>
            <person name="Andreopoulos B."/>
            <person name="Baker S."/>
            <person name="Barry K."/>
            <person name="Bills G."/>
            <person name="Bluhm B."/>
            <person name="Cannon C."/>
            <person name="Castanera R."/>
            <person name="Culley D."/>
            <person name="Daum C."/>
            <person name="Ezra D."/>
            <person name="Gonzalez J."/>
            <person name="Henrissat B."/>
            <person name="Kuo A."/>
            <person name="Liang C."/>
            <person name="Lipzen A."/>
            <person name="Lutzoni F."/>
            <person name="Magnuson J."/>
            <person name="Mondo S."/>
            <person name="Nolan M."/>
            <person name="Ohm R."/>
            <person name="Pangilinan J."/>
            <person name="Park H.-J."/>
            <person name="Ramirez L."/>
            <person name="Alfaro M."/>
            <person name="Sun H."/>
            <person name="Tritt A."/>
            <person name="Yoshinaga Y."/>
            <person name="Zwiers L.-H."/>
            <person name="Turgeon B."/>
            <person name="Goodwin S."/>
            <person name="Spatafora J."/>
            <person name="Crous P."/>
            <person name="Grigoriev I."/>
        </authorList>
    </citation>
    <scope>NUCLEOTIDE SEQUENCE</scope>
    <source>
        <strain evidence="3">CBS 116005</strain>
    </source>
</reference>
<feature type="region of interest" description="Disordered" evidence="2">
    <location>
        <begin position="234"/>
        <end position="463"/>
    </location>
</feature>
<dbReference type="AlphaFoldDB" id="A0A6G1KVF8"/>
<gene>
    <name evidence="3" type="ORF">EJ03DRAFT_332029</name>
</gene>
<keyword evidence="1" id="KW-0175">Coiled coil</keyword>
<feature type="region of interest" description="Disordered" evidence="2">
    <location>
        <begin position="145"/>
        <end position="183"/>
    </location>
</feature>
<protein>
    <submittedName>
        <fullName evidence="3">Uncharacterized protein</fullName>
    </submittedName>
</protein>
<feature type="coiled-coil region" evidence="1">
    <location>
        <begin position="4"/>
        <end position="84"/>
    </location>
</feature>
<dbReference type="EMBL" id="ML995932">
    <property type="protein sequence ID" value="KAF2764249.1"/>
    <property type="molecule type" value="Genomic_DNA"/>
</dbReference>
<feature type="region of interest" description="Disordered" evidence="2">
    <location>
        <begin position="609"/>
        <end position="628"/>
    </location>
</feature>
<name>A0A6G1KVF8_9PEZI</name>
<feature type="region of interest" description="Disordered" evidence="2">
    <location>
        <begin position="633"/>
        <end position="730"/>
    </location>
</feature>
<dbReference type="OrthoDB" id="5421656at2759"/>
<evidence type="ECO:0000313" key="4">
    <source>
        <dbReference type="Proteomes" id="UP000799436"/>
    </source>
</evidence>
<evidence type="ECO:0000313" key="3">
    <source>
        <dbReference type="EMBL" id="KAF2764249.1"/>
    </source>
</evidence>